<evidence type="ECO:0000313" key="1">
    <source>
        <dbReference type="EMBL" id="PXV62081.1"/>
    </source>
</evidence>
<keyword evidence="2" id="KW-1185">Reference proteome</keyword>
<proteinExistence type="predicted"/>
<dbReference type="AlphaFoldDB" id="A0A2V3PSS3"/>
<evidence type="ECO:0000313" key="2">
    <source>
        <dbReference type="Proteomes" id="UP000247973"/>
    </source>
</evidence>
<dbReference type="RefSeq" id="WP_110311630.1">
    <property type="nucleotide sequence ID" value="NZ_QICL01000022.1"/>
</dbReference>
<organism evidence="1 2">
    <name type="scientific">Dysgonomonas alginatilytica</name>
    <dbReference type="NCBI Taxonomy" id="1605892"/>
    <lineage>
        <taxon>Bacteria</taxon>
        <taxon>Pseudomonadati</taxon>
        <taxon>Bacteroidota</taxon>
        <taxon>Bacteroidia</taxon>
        <taxon>Bacteroidales</taxon>
        <taxon>Dysgonomonadaceae</taxon>
        <taxon>Dysgonomonas</taxon>
    </lineage>
</organism>
<dbReference type="Proteomes" id="UP000247973">
    <property type="component" value="Unassembled WGS sequence"/>
</dbReference>
<protein>
    <submittedName>
        <fullName evidence="1">Uncharacterized protein DUF2693</fullName>
    </submittedName>
</protein>
<reference evidence="1 2" key="1">
    <citation type="submission" date="2018-03" db="EMBL/GenBank/DDBJ databases">
        <title>Genomic Encyclopedia of Archaeal and Bacterial Type Strains, Phase II (KMG-II): from individual species to whole genera.</title>
        <authorList>
            <person name="Goeker M."/>
        </authorList>
    </citation>
    <scope>NUCLEOTIDE SEQUENCE [LARGE SCALE GENOMIC DNA]</scope>
    <source>
        <strain evidence="1 2">DSM 100214</strain>
    </source>
</reference>
<dbReference type="OrthoDB" id="965285at2"/>
<gene>
    <name evidence="1" type="ORF">CLV62_12234</name>
</gene>
<name>A0A2V3PSS3_9BACT</name>
<dbReference type="InterPro" id="IPR024401">
    <property type="entry name" value="WYL_prot"/>
</dbReference>
<accession>A0A2V3PSS3</accession>
<comment type="caution">
    <text evidence="1">The sequence shown here is derived from an EMBL/GenBank/DDBJ whole genome shotgun (WGS) entry which is preliminary data.</text>
</comment>
<dbReference type="EMBL" id="QICL01000022">
    <property type="protein sequence ID" value="PXV62081.1"/>
    <property type="molecule type" value="Genomic_DNA"/>
</dbReference>
<dbReference type="Pfam" id="PF10902">
    <property type="entry name" value="WYL_2"/>
    <property type="match status" value="1"/>
</dbReference>
<sequence>MKTVSYTFRTKVFRQAWELVRETGKSFAVCLAKAWTLYRLKKELSKGVVKFAYEKIDGSLRKAYGTLKYIDYTPKGKESSIKTFSYFDVEANSFRCFRISNLITVY</sequence>